<dbReference type="EMBL" id="JAAIKZ010000020">
    <property type="protein sequence ID" value="NEX75434.1"/>
    <property type="molecule type" value="Genomic_DNA"/>
</dbReference>
<accession>A0AAW9YCA9</accession>
<evidence type="ECO:0000313" key="2">
    <source>
        <dbReference type="Proteomes" id="UP000480681"/>
    </source>
</evidence>
<proteinExistence type="predicted"/>
<reference evidence="1 2" key="1">
    <citation type="submission" date="2020-02" db="EMBL/GenBank/DDBJ databases">
        <title>Genome sequencing of Aeromonas rivipollensis.</title>
        <authorList>
            <person name="Fono-Tamo Ubani E.K."/>
            <person name="Lekota K.E."/>
        </authorList>
    </citation>
    <scope>NUCLEOTIDE SEQUENCE [LARGE SCALE GENOMIC DNA]</scope>
    <source>
        <strain evidence="1 2">G87</strain>
    </source>
</reference>
<protein>
    <submittedName>
        <fullName evidence="1">Uncharacterized protein</fullName>
    </submittedName>
</protein>
<evidence type="ECO:0000313" key="1">
    <source>
        <dbReference type="EMBL" id="NEX75434.1"/>
    </source>
</evidence>
<gene>
    <name evidence="1" type="ORF">G4911_11935</name>
</gene>
<organism evidence="1 2">
    <name type="scientific">Aeromonas rivipollensis</name>
    <dbReference type="NCBI Taxonomy" id="948519"/>
    <lineage>
        <taxon>Bacteria</taxon>
        <taxon>Pseudomonadati</taxon>
        <taxon>Pseudomonadota</taxon>
        <taxon>Gammaproteobacteria</taxon>
        <taxon>Aeromonadales</taxon>
        <taxon>Aeromonadaceae</taxon>
        <taxon>Aeromonas</taxon>
    </lineage>
</organism>
<sequence>MGKMKGRKGKGKLTCEAASAGRRFSSGRIAGSGARGGARKGAICYCSGVFLMGLLMKGQPCPFEETFLQMLL</sequence>
<dbReference type="Proteomes" id="UP000480681">
    <property type="component" value="Unassembled WGS sequence"/>
</dbReference>
<comment type="caution">
    <text evidence="1">The sequence shown here is derived from an EMBL/GenBank/DDBJ whole genome shotgun (WGS) entry which is preliminary data.</text>
</comment>
<dbReference type="RefSeq" id="WP_163148526.1">
    <property type="nucleotide sequence ID" value="NZ_JAAIKZ010000020.1"/>
</dbReference>
<name>A0AAW9YCA9_9GAMM</name>
<dbReference type="AlphaFoldDB" id="A0AAW9YCA9"/>